<dbReference type="PANTHER" id="PTHR11711">
    <property type="entry name" value="ADP RIBOSYLATION FACTOR-RELATED"/>
    <property type="match status" value="1"/>
</dbReference>
<dbReference type="SMART" id="SM00177">
    <property type="entry name" value="ARF"/>
    <property type="match status" value="1"/>
</dbReference>
<dbReference type="KEGG" id="nvi:100113848"/>
<reference evidence="4" key="1">
    <citation type="submission" date="2021-01" db="UniProtKB">
        <authorList>
            <consortium name="EnsemblMetazoa"/>
        </authorList>
    </citation>
    <scope>IDENTIFICATION</scope>
</reference>
<dbReference type="GO" id="GO:0003924">
    <property type="term" value="F:GTPase activity"/>
    <property type="evidence" value="ECO:0007669"/>
    <property type="project" value="InterPro"/>
</dbReference>
<dbReference type="InterPro" id="IPR024156">
    <property type="entry name" value="Small_GTPase_ARF"/>
</dbReference>
<dbReference type="InterPro" id="IPR027417">
    <property type="entry name" value="P-loop_NTPase"/>
</dbReference>
<keyword evidence="2 3" id="KW-0342">GTP-binding</keyword>
<organism evidence="4 5">
    <name type="scientific">Nasonia vitripennis</name>
    <name type="common">Parasitic wasp</name>
    <dbReference type="NCBI Taxonomy" id="7425"/>
    <lineage>
        <taxon>Eukaryota</taxon>
        <taxon>Metazoa</taxon>
        <taxon>Ecdysozoa</taxon>
        <taxon>Arthropoda</taxon>
        <taxon>Hexapoda</taxon>
        <taxon>Insecta</taxon>
        <taxon>Pterygota</taxon>
        <taxon>Neoptera</taxon>
        <taxon>Endopterygota</taxon>
        <taxon>Hymenoptera</taxon>
        <taxon>Apocrita</taxon>
        <taxon>Proctotrupomorpha</taxon>
        <taxon>Chalcidoidea</taxon>
        <taxon>Pteromalidae</taxon>
        <taxon>Pteromalinae</taxon>
        <taxon>Nasonia</taxon>
    </lineage>
</organism>
<evidence type="ECO:0000256" key="1">
    <source>
        <dbReference type="ARBA" id="ARBA00022741"/>
    </source>
</evidence>
<feature type="binding site" evidence="3">
    <location>
        <begin position="210"/>
        <end position="213"/>
    </location>
    <ligand>
        <name>GTP</name>
        <dbReference type="ChEBI" id="CHEBI:37565"/>
    </ligand>
</feature>
<dbReference type="RefSeq" id="XP_031781769.2">
    <property type="nucleotide sequence ID" value="XM_031925909.2"/>
</dbReference>
<dbReference type="GeneID" id="100113848"/>
<evidence type="ECO:0000256" key="2">
    <source>
        <dbReference type="ARBA" id="ARBA00023134"/>
    </source>
</evidence>
<keyword evidence="5" id="KW-1185">Reference proteome</keyword>
<dbReference type="SMART" id="SM00178">
    <property type="entry name" value="SAR"/>
    <property type="match status" value="1"/>
</dbReference>
<evidence type="ECO:0000256" key="3">
    <source>
        <dbReference type="PIRSR" id="PIRSR606689-1"/>
    </source>
</evidence>
<dbReference type="PROSITE" id="PS51417">
    <property type="entry name" value="ARF"/>
    <property type="match status" value="1"/>
</dbReference>
<dbReference type="InterPro" id="IPR006689">
    <property type="entry name" value="Small_GTPase_ARF/SAR"/>
</dbReference>
<evidence type="ECO:0000313" key="4">
    <source>
        <dbReference type="EnsemblMetazoa" id="XP_031781769"/>
    </source>
</evidence>
<protein>
    <recommendedName>
        <fullName evidence="6">ADP-ribosylation factor-like protein 6</fullName>
    </recommendedName>
</protein>
<dbReference type="SUPFAM" id="SSF52540">
    <property type="entry name" value="P-loop containing nucleoside triphosphate hydrolases"/>
    <property type="match status" value="1"/>
</dbReference>
<dbReference type="PRINTS" id="PR00328">
    <property type="entry name" value="SAR1GTPBP"/>
</dbReference>
<dbReference type="CTD" id="84100"/>
<dbReference type="SMR" id="A0A7M7Q912"/>
<name>A0A7M7Q912_NASVI</name>
<keyword evidence="1 3" id="KW-0547">Nucleotide-binding</keyword>
<dbReference type="Gene3D" id="3.40.50.300">
    <property type="entry name" value="P-loop containing nucleotide triphosphate hydrolases"/>
    <property type="match status" value="1"/>
</dbReference>
<sequence length="269" mass="31444">MIHYYCMSCKQQILYYTKLKERFRKQKNTCAICNAQCEITTKSKNYFMSVDLKYQLKMMFDSVEIKKEIFDFINKMDNRNNDEIAIRDIYDSELYKEINSDTNMKYITYNLSTDGAPLTKSGKRGFWLLQIILNCLPPKIGNVGFTAFDMSGHDRYRSLWEHYYKDCQGVIFIIDSSDKLRLVVAKEELDMLLQHPDIAGRKMPILFLANKMDLPDSLTTVKLVSGLGLDKIQNKPWHVRTTNAITGEGLQAAIEWFTDQIRDIHINKR</sequence>
<dbReference type="GO" id="GO:0005525">
    <property type="term" value="F:GTP binding"/>
    <property type="evidence" value="ECO:0007669"/>
    <property type="project" value="UniProtKB-KW"/>
</dbReference>
<dbReference type="Pfam" id="PF00025">
    <property type="entry name" value="Arf"/>
    <property type="match status" value="1"/>
</dbReference>
<evidence type="ECO:0008006" key="6">
    <source>
        <dbReference type="Google" id="ProtNLM"/>
    </source>
</evidence>
<proteinExistence type="predicted"/>
<dbReference type="AlphaFoldDB" id="A0A7M7Q912"/>
<evidence type="ECO:0000313" key="5">
    <source>
        <dbReference type="Proteomes" id="UP000002358"/>
    </source>
</evidence>
<dbReference type="EnsemblMetazoa" id="XM_031925909">
    <property type="protein sequence ID" value="XP_031781769"/>
    <property type="gene ID" value="LOC100113848"/>
</dbReference>
<accession>A0A7M7Q912</accession>
<feature type="binding site" evidence="3">
    <location>
        <position position="152"/>
    </location>
    <ligand>
        <name>GTP</name>
        <dbReference type="ChEBI" id="CHEBI:37565"/>
    </ligand>
</feature>
<dbReference type="Proteomes" id="UP000002358">
    <property type="component" value="Unassembled WGS sequence"/>
</dbReference>